<proteinExistence type="predicted"/>
<name>A0A5S6Q268_TRIMR</name>
<dbReference type="Proteomes" id="UP000046395">
    <property type="component" value="Unassembled WGS sequence"/>
</dbReference>
<organism evidence="1 2">
    <name type="scientific">Trichuris muris</name>
    <name type="common">Mouse whipworm</name>
    <dbReference type="NCBI Taxonomy" id="70415"/>
    <lineage>
        <taxon>Eukaryota</taxon>
        <taxon>Metazoa</taxon>
        <taxon>Ecdysozoa</taxon>
        <taxon>Nematoda</taxon>
        <taxon>Enoplea</taxon>
        <taxon>Dorylaimia</taxon>
        <taxon>Trichinellida</taxon>
        <taxon>Trichuridae</taxon>
        <taxon>Trichuris</taxon>
    </lineage>
</organism>
<reference evidence="2" key="1">
    <citation type="submission" date="2019-12" db="UniProtKB">
        <authorList>
            <consortium name="WormBaseParasite"/>
        </authorList>
    </citation>
    <scope>IDENTIFICATION</scope>
</reference>
<dbReference type="AlphaFoldDB" id="A0A5S6Q268"/>
<dbReference type="InterPro" id="IPR043502">
    <property type="entry name" value="DNA/RNA_pol_sf"/>
</dbReference>
<accession>A0A5S6Q268</accession>
<protein>
    <submittedName>
        <fullName evidence="2">Reverse transcriptase domain-containing protein</fullName>
    </submittedName>
</protein>
<evidence type="ECO:0000313" key="1">
    <source>
        <dbReference type="Proteomes" id="UP000046395"/>
    </source>
</evidence>
<dbReference type="STRING" id="70415.A0A5S6Q268"/>
<sequence length="112" mass="13012">MRLGHVERVEEDSVNSDTGQNWFLLHHAFTWSQNPNKIRVVFDASTGYQGVSLNDCLLKGLDFLADLVKMLLKFRSRKIPFTADIEKMYHQIEVPAADRNTLQFFWRKPGSK</sequence>
<dbReference type="PANTHER" id="PTHR47331">
    <property type="entry name" value="PHD-TYPE DOMAIN-CONTAINING PROTEIN"/>
    <property type="match status" value="1"/>
</dbReference>
<dbReference type="WBParaSite" id="TMUE_0000001047.1">
    <property type="protein sequence ID" value="TMUE_0000001047.1"/>
    <property type="gene ID" value="WBGene00296962"/>
</dbReference>
<dbReference type="SUPFAM" id="SSF56672">
    <property type="entry name" value="DNA/RNA polymerases"/>
    <property type="match status" value="1"/>
</dbReference>
<evidence type="ECO:0000313" key="2">
    <source>
        <dbReference type="WBParaSite" id="TMUE_0000001047.1"/>
    </source>
</evidence>
<keyword evidence="1" id="KW-1185">Reference proteome</keyword>